<feature type="domain" description="ABC transmembrane type-1" evidence="8">
    <location>
        <begin position="86"/>
        <end position="302"/>
    </location>
</feature>
<feature type="transmembrane region" description="Helical" evidence="7">
    <location>
        <begin position="280"/>
        <end position="305"/>
    </location>
</feature>
<accession>A0A6N2RGC9</accession>
<evidence type="ECO:0000256" key="7">
    <source>
        <dbReference type="RuleBase" id="RU363032"/>
    </source>
</evidence>
<evidence type="ECO:0000256" key="5">
    <source>
        <dbReference type="ARBA" id="ARBA00022989"/>
    </source>
</evidence>
<proteinExistence type="inferred from homology"/>
<dbReference type="AlphaFoldDB" id="A0A6N2RGC9"/>
<keyword evidence="5 7" id="KW-1133">Transmembrane helix</keyword>
<feature type="transmembrane region" description="Helical" evidence="7">
    <location>
        <begin position="125"/>
        <end position="145"/>
    </location>
</feature>
<keyword evidence="6 7" id="KW-0472">Membrane</keyword>
<feature type="transmembrane region" description="Helical" evidence="7">
    <location>
        <begin position="232"/>
        <end position="254"/>
    </location>
</feature>
<dbReference type="InterPro" id="IPR050809">
    <property type="entry name" value="UgpAE/MalFG_permease"/>
</dbReference>
<dbReference type="Pfam" id="PF00528">
    <property type="entry name" value="BPD_transp_1"/>
    <property type="match status" value="1"/>
</dbReference>
<evidence type="ECO:0000313" key="9">
    <source>
        <dbReference type="EMBL" id="VYS78855.1"/>
    </source>
</evidence>
<dbReference type="CDD" id="cd06261">
    <property type="entry name" value="TM_PBP2"/>
    <property type="match status" value="1"/>
</dbReference>
<organism evidence="9">
    <name type="scientific">Blautia hansenii</name>
    <name type="common">Ruminococcus hansenii</name>
    <dbReference type="NCBI Taxonomy" id="1322"/>
    <lineage>
        <taxon>Bacteria</taxon>
        <taxon>Bacillati</taxon>
        <taxon>Bacillota</taxon>
        <taxon>Clostridia</taxon>
        <taxon>Lachnospirales</taxon>
        <taxon>Lachnospiraceae</taxon>
        <taxon>Blautia</taxon>
    </lineage>
</organism>
<evidence type="ECO:0000259" key="8">
    <source>
        <dbReference type="PROSITE" id="PS50928"/>
    </source>
</evidence>
<evidence type="ECO:0000256" key="4">
    <source>
        <dbReference type="ARBA" id="ARBA00022692"/>
    </source>
</evidence>
<feature type="transmembrane region" description="Helical" evidence="7">
    <location>
        <begin position="92"/>
        <end position="113"/>
    </location>
</feature>
<evidence type="ECO:0000256" key="2">
    <source>
        <dbReference type="ARBA" id="ARBA00022448"/>
    </source>
</evidence>
<dbReference type="PROSITE" id="PS50928">
    <property type="entry name" value="ABC_TM1"/>
    <property type="match status" value="1"/>
</dbReference>
<dbReference type="SUPFAM" id="SSF161098">
    <property type="entry name" value="MetI-like"/>
    <property type="match status" value="1"/>
</dbReference>
<comment type="similarity">
    <text evidence="7">Belongs to the binding-protein-dependent transport system permease family.</text>
</comment>
<comment type="subcellular location">
    <subcellularLocation>
        <location evidence="1 7">Cell membrane</location>
        <topology evidence="1 7">Multi-pass membrane protein</topology>
    </subcellularLocation>
</comment>
<evidence type="ECO:0000256" key="6">
    <source>
        <dbReference type="ARBA" id="ARBA00023136"/>
    </source>
</evidence>
<evidence type="ECO:0000256" key="1">
    <source>
        <dbReference type="ARBA" id="ARBA00004651"/>
    </source>
</evidence>
<protein>
    <submittedName>
        <fullName evidence="9">L-arabinose transport system permease protein AraP</fullName>
    </submittedName>
</protein>
<dbReference type="InterPro" id="IPR035906">
    <property type="entry name" value="MetI-like_sf"/>
</dbReference>
<dbReference type="InterPro" id="IPR000515">
    <property type="entry name" value="MetI-like"/>
</dbReference>
<name>A0A6N2RGC9_BLAHA</name>
<reference evidence="9" key="1">
    <citation type="submission" date="2019-11" db="EMBL/GenBank/DDBJ databases">
        <authorList>
            <person name="Feng L."/>
        </authorList>
    </citation>
    <scope>NUCLEOTIDE SEQUENCE</scope>
    <source>
        <strain evidence="9">BhanseniiLFYP23</strain>
    </source>
</reference>
<dbReference type="PANTHER" id="PTHR43227">
    <property type="entry name" value="BLL4140 PROTEIN"/>
    <property type="match status" value="1"/>
</dbReference>
<gene>
    <name evidence="9" type="primary">araP_2</name>
    <name evidence="9" type="ORF">BHLFYP23_01570</name>
</gene>
<dbReference type="EMBL" id="CACRSY010000005">
    <property type="protein sequence ID" value="VYS78855.1"/>
    <property type="molecule type" value="Genomic_DNA"/>
</dbReference>
<dbReference type="Gene3D" id="1.10.3720.10">
    <property type="entry name" value="MetI-like"/>
    <property type="match status" value="1"/>
</dbReference>
<dbReference type="GO" id="GO:0005886">
    <property type="term" value="C:plasma membrane"/>
    <property type="evidence" value="ECO:0007669"/>
    <property type="project" value="UniProtKB-SubCell"/>
</dbReference>
<feature type="transmembrane region" description="Helical" evidence="7">
    <location>
        <begin position="30"/>
        <end position="48"/>
    </location>
</feature>
<dbReference type="PANTHER" id="PTHR43227:SF7">
    <property type="entry name" value="ARABINOOLIGOSACCHARIDES TRANSPORT SYSTEM PERMEASE PROTEIN ARAP"/>
    <property type="match status" value="1"/>
</dbReference>
<keyword evidence="3" id="KW-1003">Cell membrane</keyword>
<evidence type="ECO:0000256" key="3">
    <source>
        <dbReference type="ARBA" id="ARBA00022475"/>
    </source>
</evidence>
<keyword evidence="4 7" id="KW-0812">Transmembrane</keyword>
<feature type="transmembrane region" description="Helical" evidence="7">
    <location>
        <begin position="172"/>
        <end position="196"/>
    </location>
</feature>
<dbReference type="GO" id="GO:0055085">
    <property type="term" value="P:transmembrane transport"/>
    <property type="evidence" value="ECO:0007669"/>
    <property type="project" value="InterPro"/>
</dbReference>
<keyword evidence="2 7" id="KW-0813">Transport</keyword>
<sequence length="314" mass="35602">MGQNLHPHFHKKKGVLNQMKIKKFLYSQKAAPYIFILPFVITIILFWISPIANGVLLSFQDVLKDEWVGFKNYSRLITDKMFYKAVYNSLKYMVGTLILLIPFPMLFASLLNSKLMKGQNFFKSVYFLPALTSVVVAGTIFRLMFGEMDSALANQVLDFLGKSPIKWLKGEWTGYFALLVVACWRWTGVNILYFLAGLQSIPTDIYEAASIDGASKWQQFIKISFPLVKPTTIYVLTISIYAGLAMFLESFMLWKGVNSPQNIGLTIVGYLYRQGIEKRAMGYACAVGLVLLVIVMIINLVQLVATGTFKKEER</sequence>